<dbReference type="Pfam" id="PF05768">
    <property type="entry name" value="Glrx-like"/>
    <property type="match status" value="1"/>
</dbReference>
<sequence>MNPQSPVLTLYTRRQCHLCEEAKEALRAEFPNLPIEEIDVDTDPALAARHGEEVPVAFLGEAKAFKYRLDAARLRRLLAQAGG</sequence>
<dbReference type="SUPFAM" id="SSF52833">
    <property type="entry name" value="Thioredoxin-like"/>
    <property type="match status" value="1"/>
</dbReference>
<gene>
    <name evidence="1" type="ORF">HYZ11_01875</name>
</gene>
<dbReference type="PANTHER" id="PTHR33558:SF1">
    <property type="entry name" value="GLUTAREDOXIN-LIKE PROTEIN C5ORF63 HOMOLOG"/>
    <property type="match status" value="1"/>
</dbReference>
<dbReference type="CDD" id="cd02976">
    <property type="entry name" value="NrdH"/>
    <property type="match status" value="1"/>
</dbReference>
<dbReference type="Proteomes" id="UP000782312">
    <property type="component" value="Unassembled WGS sequence"/>
</dbReference>
<dbReference type="PANTHER" id="PTHR33558">
    <property type="entry name" value="GLUTAREDOXIN-LIKE PROTEIN C5ORF63 HOMOLOG"/>
    <property type="match status" value="1"/>
</dbReference>
<evidence type="ECO:0000313" key="2">
    <source>
        <dbReference type="Proteomes" id="UP000782312"/>
    </source>
</evidence>
<proteinExistence type="predicted"/>
<name>A0A932HWK2_UNCTE</name>
<protein>
    <submittedName>
        <fullName evidence="1">Glutaredoxin family protein</fullName>
    </submittedName>
</protein>
<dbReference type="InterPro" id="IPR052565">
    <property type="entry name" value="Glutaredoxin-like_YDR286C"/>
</dbReference>
<organism evidence="1 2">
    <name type="scientific">Tectimicrobiota bacterium</name>
    <dbReference type="NCBI Taxonomy" id="2528274"/>
    <lineage>
        <taxon>Bacteria</taxon>
        <taxon>Pseudomonadati</taxon>
        <taxon>Nitrospinota/Tectimicrobiota group</taxon>
        <taxon>Candidatus Tectimicrobiota</taxon>
    </lineage>
</organism>
<dbReference type="AlphaFoldDB" id="A0A932HWK2"/>
<dbReference type="EMBL" id="JACPUR010000002">
    <property type="protein sequence ID" value="MBI3126338.1"/>
    <property type="molecule type" value="Genomic_DNA"/>
</dbReference>
<dbReference type="InterPro" id="IPR008554">
    <property type="entry name" value="Glutaredoxin-like"/>
</dbReference>
<comment type="caution">
    <text evidence="1">The sequence shown here is derived from an EMBL/GenBank/DDBJ whole genome shotgun (WGS) entry which is preliminary data.</text>
</comment>
<dbReference type="InterPro" id="IPR036249">
    <property type="entry name" value="Thioredoxin-like_sf"/>
</dbReference>
<evidence type="ECO:0000313" key="1">
    <source>
        <dbReference type="EMBL" id="MBI3126338.1"/>
    </source>
</evidence>
<reference evidence="1" key="1">
    <citation type="submission" date="2020-07" db="EMBL/GenBank/DDBJ databases">
        <title>Huge and variable diversity of episymbiotic CPR bacteria and DPANN archaea in groundwater ecosystems.</title>
        <authorList>
            <person name="He C.Y."/>
            <person name="Keren R."/>
            <person name="Whittaker M."/>
            <person name="Farag I.F."/>
            <person name="Doudna J."/>
            <person name="Cate J.H.D."/>
            <person name="Banfield J.F."/>
        </authorList>
    </citation>
    <scope>NUCLEOTIDE SEQUENCE</scope>
    <source>
        <strain evidence="1">NC_groundwater_763_Ag_S-0.2um_68_21</strain>
    </source>
</reference>
<dbReference type="Gene3D" id="3.40.30.10">
    <property type="entry name" value="Glutaredoxin"/>
    <property type="match status" value="1"/>
</dbReference>
<accession>A0A932HWK2</accession>